<dbReference type="Proteomes" id="UP001159427">
    <property type="component" value="Unassembled WGS sequence"/>
</dbReference>
<organism evidence="2 3">
    <name type="scientific">Porites evermanni</name>
    <dbReference type="NCBI Taxonomy" id="104178"/>
    <lineage>
        <taxon>Eukaryota</taxon>
        <taxon>Metazoa</taxon>
        <taxon>Cnidaria</taxon>
        <taxon>Anthozoa</taxon>
        <taxon>Hexacorallia</taxon>
        <taxon>Scleractinia</taxon>
        <taxon>Fungiina</taxon>
        <taxon>Poritidae</taxon>
        <taxon>Porites</taxon>
    </lineage>
</organism>
<comment type="caution">
    <text evidence="2">The sequence shown here is derived from an EMBL/GenBank/DDBJ whole genome shotgun (WGS) entry which is preliminary data.</text>
</comment>
<feature type="non-terminal residue" evidence="2">
    <location>
        <position position="299"/>
    </location>
</feature>
<accession>A0ABN8LF67</accession>
<dbReference type="InterPro" id="IPR058913">
    <property type="entry name" value="Integrase_dom_put"/>
</dbReference>
<keyword evidence="3" id="KW-1185">Reference proteome</keyword>
<protein>
    <recommendedName>
        <fullName evidence="1">Integrase core domain-containing protein</fullName>
    </recommendedName>
</protein>
<evidence type="ECO:0000313" key="3">
    <source>
        <dbReference type="Proteomes" id="UP001159427"/>
    </source>
</evidence>
<dbReference type="Pfam" id="PF24764">
    <property type="entry name" value="rva_4"/>
    <property type="match status" value="1"/>
</dbReference>
<evidence type="ECO:0000259" key="1">
    <source>
        <dbReference type="Pfam" id="PF24764"/>
    </source>
</evidence>
<proteinExistence type="predicted"/>
<gene>
    <name evidence="2" type="ORF">PEVE_00036954</name>
</gene>
<dbReference type="EMBL" id="CALNXI010000006">
    <property type="protein sequence ID" value="CAH3014124.1"/>
    <property type="molecule type" value="Genomic_DNA"/>
</dbReference>
<sequence>MDAVNVNFVRDLVVTQGKTHSQVSLLLQEAYPGKRGLSPRSVRSFCLKNGIHAQNRLSSEELEHYTKEVVAGWVGPTWGRKMVKGYMASCGITAGDKRIGKTLSIVSPLYQVQRNTNTARQTNPYPYHADYFGHKLHMGQNEKLSMYGLTEVSACDGYSGKIVAFATMPVKNNVLIYENVLGIHGIWDQLRVDDGTELYLSLYVQEKMSPYRTNTRRAPFIQTTSKVNHPAERKWVEFNSLANYPIKRALNAMVNEDLINMDDDMNKFCVSWFTSRVADIAIKQVISSWNNHTIPGKSL</sequence>
<name>A0ABN8LF67_9CNID</name>
<dbReference type="PANTHER" id="PTHR46791:SF5">
    <property type="entry name" value="CLR5 DOMAIN-CONTAINING PROTEIN-RELATED"/>
    <property type="match status" value="1"/>
</dbReference>
<reference evidence="2 3" key="1">
    <citation type="submission" date="2022-05" db="EMBL/GenBank/DDBJ databases">
        <authorList>
            <consortium name="Genoscope - CEA"/>
            <person name="William W."/>
        </authorList>
    </citation>
    <scope>NUCLEOTIDE SEQUENCE [LARGE SCALE GENOMIC DNA]</scope>
</reference>
<feature type="domain" description="Integrase core" evidence="1">
    <location>
        <begin position="136"/>
        <end position="294"/>
    </location>
</feature>
<evidence type="ECO:0000313" key="2">
    <source>
        <dbReference type="EMBL" id="CAH3014124.1"/>
    </source>
</evidence>
<dbReference type="PANTHER" id="PTHR46791">
    <property type="entry name" value="EXPRESSED PROTEIN"/>
    <property type="match status" value="1"/>
</dbReference>